<feature type="chain" id="PRO_5041314108" description="Tectonic-1-3 N-terminal domain-containing protein" evidence="2">
    <location>
        <begin position="24"/>
        <end position="703"/>
    </location>
</feature>
<feature type="signal peptide" evidence="2">
    <location>
        <begin position="1"/>
        <end position="23"/>
    </location>
</feature>
<comment type="caution">
    <text evidence="4">The sequence shown here is derived from an EMBL/GenBank/DDBJ whole genome shotgun (WGS) entry which is preliminary data.</text>
</comment>
<gene>
    <name evidence="4" type="ORF">PV327_002663</name>
</gene>
<dbReference type="GO" id="GO:0060271">
    <property type="term" value="P:cilium assembly"/>
    <property type="evidence" value="ECO:0007669"/>
    <property type="project" value="TreeGrafter"/>
</dbReference>
<reference evidence="4" key="2">
    <citation type="submission" date="2023-03" db="EMBL/GenBank/DDBJ databases">
        <authorList>
            <person name="Inwood S.N."/>
            <person name="Skelly J.G."/>
            <person name="Guhlin J."/>
            <person name="Harrop T.W.R."/>
            <person name="Goldson S.G."/>
            <person name="Dearden P.K."/>
        </authorList>
    </citation>
    <scope>NUCLEOTIDE SEQUENCE</scope>
    <source>
        <strain evidence="4">Lincoln</strain>
        <tissue evidence="4">Whole body</tissue>
    </source>
</reference>
<feature type="transmembrane region" description="Helical" evidence="1">
    <location>
        <begin position="685"/>
        <end position="702"/>
    </location>
</feature>
<dbReference type="EMBL" id="JAQQBR010001831">
    <property type="protein sequence ID" value="KAK0168906.1"/>
    <property type="molecule type" value="Genomic_DNA"/>
</dbReference>
<dbReference type="InterPro" id="IPR040354">
    <property type="entry name" value="TCTN1-3"/>
</dbReference>
<reference evidence="4" key="1">
    <citation type="journal article" date="2023" name="bioRxiv">
        <title>Scaffold-level genome assemblies of two parasitoid biocontrol wasps reveal the parthenogenesis mechanism and an associated novel virus.</title>
        <authorList>
            <person name="Inwood S."/>
            <person name="Skelly J."/>
            <person name="Guhlin J."/>
            <person name="Harrop T."/>
            <person name="Goldson S."/>
            <person name="Dearden P."/>
        </authorList>
    </citation>
    <scope>NUCLEOTIDE SEQUENCE</scope>
    <source>
        <strain evidence="4">Lincoln</strain>
        <tissue evidence="4">Whole body</tissue>
    </source>
</reference>
<dbReference type="PANTHER" id="PTHR14611">
    <property type="entry name" value="TECTONIC FAMILY MEMBER"/>
    <property type="match status" value="1"/>
</dbReference>
<keyword evidence="1" id="KW-1133">Transmembrane helix</keyword>
<dbReference type="Pfam" id="PF25752">
    <property type="entry name" value="DUF1619_N"/>
    <property type="match status" value="1"/>
</dbReference>
<dbReference type="GO" id="GO:0035869">
    <property type="term" value="C:ciliary transition zone"/>
    <property type="evidence" value="ECO:0007669"/>
    <property type="project" value="TreeGrafter"/>
</dbReference>
<evidence type="ECO:0000259" key="3">
    <source>
        <dbReference type="Pfam" id="PF25752"/>
    </source>
</evidence>
<dbReference type="InterPro" id="IPR057724">
    <property type="entry name" value="TCTN1-3_N"/>
</dbReference>
<evidence type="ECO:0000256" key="1">
    <source>
        <dbReference type="SAM" id="Phobius"/>
    </source>
</evidence>
<dbReference type="PANTHER" id="PTHR14611:SF2">
    <property type="entry name" value="TECTONIC"/>
    <property type="match status" value="1"/>
</dbReference>
<name>A0AA39FG99_MICHY</name>
<sequence length="703" mass="80666">MKLLWRIFFLMMCGNIMVEPIFGINTEDYGAVTCSSESNCEETMNHEITNVNKSEDINYATELNNNGEWELNNDVYTIGSLNVTKIISTTILPPTISTPIATKMPSNINESMIKNLTSKLNSIKQYNVEICTCDLTVSQCDINCCCDTDCTKFHSTIFSHCDDRQMKNYDSRYCYTKNFIQRNNTVFMLEQLADNLFCIAYDNLPPIYSKSNAIKIQNRKQFDEILMKNIEQKFTWTQSELNIPINFDTSIPYRDEDVIWKIQSKSIKAIELPMSGFTNQCIFRRKLQYLKNFNSYCLQTILSNDNNDLFTNHYNNFSVISSPIFFNITSISPLLSTVNDYCPMNICIPIETKYCSNSSSICNMTKPLEASCINGSCKNIVKKVFYIITHNGTMGIKKIQMNIELGNVSTSFYQHFDVQYQWADTNDEELIYRSGNPGYLIGKPLIIGTLKFNTTDDIAIGNSHLNKTNYFLTVPLAHKNGDCDEDNRYIVGLGEDLKLKCHVSLITKNFSIDSCEQLHEKILSIFFQQSLVNVTKTEHYKIYISKLGNITSNNNNNVSNWNQILLNKVPDKILKSEKTNEQIQCYGLTTSIRVDILYSLLPKPENIDNYKIIGIGVTLSDENIIWPKCVTRNCTDSLDIELVTYVKFHDISTPKTYYYAGGPNLDISLPYDFFYPFLRSKCIRVESNLFFFIMAISVIVLFI</sequence>
<keyword evidence="2" id="KW-0732">Signal</keyword>
<keyword evidence="5" id="KW-1185">Reference proteome</keyword>
<dbReference type="AlphaFoldDB" id="A0AA39FG99"/>
<evidence type="ECO:0000256" key="2">
    <source>
        <dbReference type="SAM" id="SignalP"/>
    </source>
</evidence>
<organism evidence="4 5">
    <name type="scientific">Microctonus hyperodae</name>
    <name type="common">Parasitoid wasp</name>
    <dbReference type="NCBI Taxonomy" id="165561"/>
    <lineage>
        <taxon>Eukaryota</taxon>
        <taxon>Metazoa</taxon>
        <taxon>Ecdysozoa</taxon>
        <taxon>Arthropoda</taxon>
        <taxon>Hexapoda</taxon>
        <taxon>Insecta</taxon>
        <taxon>Pterygota</taxon>
        <taxon>Neoptera</taxon>
        <taxon>Endopterygota</taxon>
        <taxon>Hymenoptera</taxon>
        <taxon>Apocrita</taxon>
        <taxon>Ichneumonoidea</taxon>
        <taxon>Braconidae</taxon>
        <taxon>Euphorinae</taxon>
        <taxon>Microctonus</taxon>
    </lineage>
</organism>
<evidence type="ECO:0000313" key="4">
    <source>
        <dbReference type="EMBL" id="KAK0168906.1"/>
    </source>
</evidence>
<dbReference type="Proteomes" id="UP001168972">
    <property type="component" value="Unassembled WGS sequence"/>
</dbReference>
<proteinExistence type="predicted"/>
<accession>A0AA39FG99</accession>
<evidence type="ECO:0000313" key="5">
    <source>
        <dbReference type="Proteomes" id="UP001168972"/>
    </source>
</evidence>
<protein>
    <recommendedName>
        <fullName evidence="3">Tectonic-1-3 N-terminal domain-containing protein</fullName>
    </recommendedName>
</protein>
<keyword evidence="1" id="KW-0472">Membrane</keyword>
<keyword evidence="1" id="KW-0812">Transmembrane</keyword>
<feature type="domain" description="Tectonic-1-3 N-terminal" evidence="3">
    <location>
        <begin position="107"/>
        <end position="208"/>
    </location>
</feature>